<keyword evidence="2 4" id="KW-0863">Zinc-finger</keyword>
<feature type="domain" description="RING-type" evidence="7">
    <location>
        <begin position="422"/>
        <end position="461"/>
    </location>
</feature>
<feature type="region of interest" description="Disordered" evidence="5">
    <location>
        <begin position="1"/>
        <end position="41"/>
    </location>
</feature>
<dbReference type="Pfam" id="PF16040">
    <property type="entry name" value="APD1-4_N"/>
    <property type="match status" value="1"/>
</dbReference>
<keyword evidence="1" id="KW-0479">Metal-binding</keyword>
<dbReference type="SUPFAM" id="SSF57850">
    <property type="entry name" value="RING/U-box"/>
    <property type="match status" value="1"/>
</dbReference>
<feature type="region of interest" description="Disordered" evidence="5">
    <location>
        <begin position="363"/>
        <end position="402"/>
    </location>
</feature>
<dbReference type="InterPro" id="IPR001841">
    <property type="entry name" value="Znf_RING"/>
</dbReference>
<dbReference type="AlphaFoldDB" id="A0ABD3BJB4"/>
<accession>A0ABD3BJB4</accession>
<dbReference type="InterPro" id="IPR013083">
    <property type="entry name" value="Znf_RING/FYVE/PHD"/>
</dbReference>
<gene>
    <name evidence="8" type="ORF">CASFOL_037831</name>
</gene>
<dbReference type="Proteomes" id="UP001632038">
    <property type="component" value="Unassembled WGS sequence"/>
</dbReference>
<dbReference type="SMART" id="SM00184">
    <property type="entry name" value="RING"/>
    <property type="match status" value="1"/>
</dbReference>
<evidence type="ECO:0000313" key="8">
    <source>
        <dbReference type="EMBL" id="KAL3617510.1"/>
    </source>
</evidence>
<keyword evidence="6" id="KW-0472">Membrane</keyword>
<keyword evidence="6" id="KW-0812">Transmembrane</keyword>
<name>A0ABD3BJB4_9LAMI</name>
<evidence type="ECO:0000313" key="9">
    <source>
        <dbReference type="Proteomes" id="UP001632038"/>
    </source>
</evidence>
<dbReference type="Pfam" id="PF16041">
    <property type="entry name" value="APD1-4_M"/>
    <property type="match status" value="1"/>
</dbReference>
<dbReference type="PANTHER" id="PTHR46858">
    <property type="entry name" value="OS05G0521000 PROTEIN"/>
    <property type="match status" value="1"/>
</dbReference>
<proteinExistence type="predicted"/>
<keyword evidence="6" id="KW-1133">Transmembrane helix</keyword>
<reference evidence="9" key="1">
    <citation type="journal article" date="2024" name="IScience">
        <title>Strigolactones Initiate the Formation of Haustorium-like Structures in Castilleja.</title>
        <authorList>
            <person name="Buerger M."/>
            <person name="Peterson D."/>
            <person name="Chory J."/>
        </authorList>
    </citation>
    <scope>NUCLEOTIDE SEQUENCE [LARGE SCALE GENOMIC DNA]</scope>
</reference>
<feature type="compositionally biased region" description="Basic and acidic residues" evidence="5">
    <location>
        <begin position="363"/>
        <end position="374"/>
    </location>
</feature>
<keyword evidence="3" id="KW-0862">Zinc</keyword>
<comment type="caution">
    <text evidence="8">The sequence shown here is derived from an EMBL/GenBank/DDBJ whole genome shotgun (WGS) entry which is preliminary data.</text>
</comment>
<keyword evidence="9" id="KW-1185">Reference proteome</keyword>
<dbReference type="Pfam" id="PF13920">
    <property type="entry name" value="zf-C3HC4_3"/>
    <property type="match status" value="1"/>
</dbReference>
<sequence>MDRADQPSTGGGGFSGDASASASWENYEETPPLPFPERSTEFSRNYSRGERFAGMNNEDYLMSNEGPSAVRDDPKSCFIASTTFSFFGETEGVYLGFPNFLFLIAVAMTMAFGLYASETLKLGPNSSILIKPNHLFVESIKVVALDAAKGSIMYGFYKDPPLDVKVTWSETHRITLPSRTHKEWVYYLNKGSQINISYSVSSRRSSPIVLVIAEGNTGLAEWLKEPSYPNIAASWNIIHGNGLIQKDISESSIYYIAVGNLNDEFAEVHLNSTIHSFLYNTSESYYKCAPAEGQCTFQLFLSGGNTAVLTSPGHFPGIVSDDRHVKVSYAPRWLIYLLGIGGITSLLLLFNYVMSNFKRTEQDVHGDQRGDGVSERNSLLSHKDDDNHSWGSSYASVSDDEDHIEDKQAGRLAKDDENKQLCAICFDAPKNCFFIPCGHCVACFGCATRIVESSGVCPICRRHTKKVRKIYTV</sequence>
<dbReference type="EMBL" id="JAVIJP010000081">
    <property type="protein sequence ID" value="KAL3617510.1"/>
    <property type="molecule type" value="Genomic_DNA"/>
</dbReference>
<dbReference type="InterPro" id="IPR032010">
    <property type="entry name" value="APD1-4_M"/>
</dbReference>
<dbReference type="PROSITE" id="PS50089">
    <property type="entry name" value="ZF_RING_2"/>
    <property type="match status" value="1"/>
</dbReference>
<organism evidence="8 9">
    <name type="scientific">Castilleja foliolosa</name>
    <dbReference type="NCBI Taxonomy" id="1961234"/>
    <lineage>
        <taxon>Eukaryota</taxon>
        <taxon>Viridiplantae</taxon>
        <taxon>Streptophyta</taxon>
        <taxon>Embryophyta</taxon>
        <taxon>Tracheophyta</taxon>
        <taxon>Spermatophyta</taxon>
        <taxon>Magnoliopsida</taxon>
        <taxon>eudicotyledons</taxon>
        <taxon>Gunneridae</taxon>
        <taxon>Pentapetalae</taxon>
        <taxon>asterids</taxon>
        <taxon>lamiids</taxon>
        <taxon>Lamiales</taxon>
        <taxon>Orobanchaceae</taxon>
        <taxon>Pedicularideae</taxon>
        <taxon>Castillejinae</taxon>
        <taxon>Castilleja</taxon>
    </lineage>
</organism>
<dbReference type="Gene3D" id="3.30.40.10">
    <property type="entry name" value="Zinc/RING finger domain, C3HC4 (zinc finger)"/>
    <property type="match status" value="1"/>
</dbReference>
<dbReference type="InterPro" id="IPR032008">
    <property type="entry name" value="APD1-4_N"/>
</dbReference>
<dbReference type="PANTHER" id="PTHR46858:SF5">
    <property type="entry name" value="E3 UBIQUITIN-PROTEIN LIGASE APD1-RELATED"/>
    <property type="match status" value="1"/>
</dbReference>
<dbReference type="GO" id="GO:0008270">
    <property type="term" value="F:zinc ion binding"/>
    <property type="evidence" value="ECO:0007669"/>
    <property type="project" value="UniProtKB-KW"/>
</dbReference>
<evidence type="ECO:0000256" key="5">
    <source>
        <dbReference type="SAM" id="MobiDB-lite"/>
    </source>
</evidence>
<feature type="transmembrane region" description="Helical" evidence="6">
    <location>
        <begin position="333"/>
        <end position="354"/>
    </location>
</feature>
<evidence type="ECO:0000256" key="1">
    <source>
        <dbReference type="ARBA" id="ARBA00022723"/>
    </source>
</evidence>
<evidence type="ECO:0000259" key="7">
    <source>
        <dbReference type="PROSITE" id="PS50089"/>
    </source>
</evidence>
<evidence type="ECO:0000256" key="4">
    <source>
        <dbReference type="PROSITE-ProRule" id="PRU00175"/>
    </source>
</evidence>
<evidence type="ECO:0000256" key="3">
    <source>
        <dbReference type="ARBA" id="ARBA00022833"/>
    </source>
</evidence>
<evidence type="ECO:0000256" key="2">
    <source>
        <dbReference type="ARBA" id="ARBA00022771"/>
    </source>
</evidence>
<protein>
    <recommendedName>
        <fullName evidence="7">RING-type domain-containing protein</fullName>
    </recommendedName>
</protein>
<feature type="transmembrane region" description="Helical" evidence="6">
    <location>
        <begin position="93"/>
        <end position="116"/>
    </location>
</feature>
<evidence type="ECO:0000256" key="6">
    <source>
        <dbReference type="SAM" id="Phobius"/>
    </source>
</evidence>